<name>W9S5B9_9ROSA</name>
<evidence type="ECO:0000313" key="4">
    <source>
        <dbReference type="EMBL" id="EXC11025.1"/>
    </source>
</evidence>
<dbReference type="AlphaFoldDB" id="W9S5B9"/>
<keyword evidence="5" id="KW-1185">Reference proteome</keyword>
<feature type="region of interest" description="Disordered" evidence="2">
    <location>
        <begin position="205"/>
        <end position="227"/>
    </location>
</feature>
<dbReference type="InterPro" id="IPR005516">
    <property type="entry name" value="Remorin_C"/>
</dbReference>
<reference evidence="5" key="1">
    <citation type="submission" date="2013-01" db="EMBL/GenBank/DDBJ databases">
        <title>Draft Genome Sequence of a Mulberry Tree, Morus notabilis C.K. Schneid.</title>
        <authorList>
            <person name="He N."/>
            <person name="Zhao S."/>
        </authorList>
    </citation>
    <scope>NUCLEOTIDE SEQUENCE</scope>
</reference>
<sequence length="240" mass="27171">MSQDYDARESDFATAVAAAAFAVHSLDQAELQYQKRKQEALEISRSKAKSRKDEITAEIPSSSRPTRLFSGKEAKTAGEVSMRRSVAREDKVSERASPAKQPSRASSVRQATPADRYQMQKGTSSRQNGIESKADAWEKAQMKKVQSWNEKSKSAILAWENEKKMQAKLKMEKRKSLLEQRRAQNMQHYQNKVVRIEKIAGGARAQLEEKRRKEELAVKDKAKKTRSGGNVPLKCFCFTC</sequence>
<evidence type="ECO:0000256" key="1">
    <source>
        <dbReference type="ARBA" id="ARBA00005711"/>
    </source>
</evidence>
<feature type="compositionally biased region" description="Basic and acidic residues" evidence="2">
    <location>
        <begin position="206"/>
        <end position="220"/>
    </location>
</feature>
<dbReference type="Proteomes" id="UP000030645">
    <property type="component" value="Unassembled WGS sequence"/>
</dbReference>
<evidence type="ECO:0000313" key="5">
    <source>
        <dbReference type="Proteomes" id="UP000030645"/>
    </source>
</evidence>
<accession>W9S5B9</accession>
<feature type="domain" description="Remorin C-terminal" evidence="3">
    <location>
        <begin position="131"/>
        <end position="232"/>
    </location>
</feature>
<feature type="region of interest" description="Disordered" evidence="2">
    <location>
        <begin position="35"/>
        <end position="130"/>
    </location>
</feature>
<proteinExistence type="inferred from homology"/>
<protein>
    <recommendedName>
        <fullName evidence="3">Remorin C-terminal domain-containing protein</fullName>
    </recommendedName>
</protein>
<evidence type="ECO:0000256" key="2">
    <source>
        <dbReference type="SAM" id="MobiDB-lite"/>
    </source>
</evidence>
<dbReference type="eggNOG" id="ENOG502S23G">
    <property type="taxonomic scope" value="Eukaryota"/>
</dbReference>
<evidence type="ECO:0000259" key="3">
    <source>
        <dbReference type="Pfam" id="PF03763"/>
    </source>
</evidence>
<organism evidence="4 5">
    <name type="scientific">Morus notabilis</name>
    <dbReference type="NCBI Taxonomy" id="981085"/>
    <lineage>
        <taxon>Eukaryota</taxon>
        <taxon>Viridiplantae</taxon>
        <taxon>Streptophyta</taxon>
        <taxon>Embryophyta</taxon>
        <taxon>Tracheophyta</taxon>
        <taxon>Spermatophyta</taxon>
        <taxon>Magnoliopsida</taxon>
        <taxon>eudicotyledons</taxon>
        <taxon>Gunneridae</taxon>
        <taxon>Pentapetalae</taxon>
        <taxon>rosids</taxon>
        <taxon>fabids</taxon>
        <taxon>Rosales</taxon>
        <taxon>Moraceae</taxon>
        <taxon>Moreae</taxon>
        <taxon>Morus</taxon>
    </lineage>
</organism>
<dbReference type="PANTHER" id="PTHR31471:SF5">
    <property type="entry name" value="GB|AAD39278.1"/>
    <property type="match status" value="1"/>
</dbReference>
<dbReference type="STRING" id="981085.W9S5B9"/>
<dbReference type="EMBL" id="KE345665">
    <property type="protein sequence ID" value="EXC11025.1"/>
    <property type="molecule type" value="Genomic_DNA"/>
</dbReference>
<feature type="compositionally biased region" description="Polar residues" evidence="2">
    <location>
        <begin position="120"/>
        <end position="130"/>
    </location>
</feature>
<dbReference type="KEGG" id="mnt:21398351"/>
<comment type="similarity">
    <text evidence="1">Belongs to the remorin family.</text>
</comment>
<dbReference type="Pfam" id="PF03763">
    <property type="entry name" value="Remorin_C"/>
    <property type="match status" value="1"/>
</dbReference>
<dbReference type="PANTHER" id="PTHR31471">
    <property type="entry name" value="OS02G0116800 PROTEIN"/>
    <property type="match status" value="1"/>
</dbReference>
<gene>
    <name evidence="4" type="ORF">L484_015245</name>
</gene>
<feature type="compositionally biased region" description="Basic and acidic residues" evidence="2">
    <location>
        <begin position="36"/>
        <end position="55"/>
    </location>
</feature>
<dbReference type="OrthoDB" id="775261at2759"/>